<dbReference type="CDD" id="cd00279">
    <property type="entry name" value="YlxR"/>
    <property type="match status" value="1"/>
</dbReference>
<dbReference type="Pfam" id="PF04296">
    <property type="entry name" value="YlxR"/>
    <property type="match status" value="1"/>
</dbReference>
<accession>A0ABX0GV19</accession>
<gene>
    <name evidence="3" type="ORF">G9H71_07245</name>
</gene>
<dbReference type="InterPro" id="IPR035931">
    <property type="entry name" value="YlxR-like_sf"/>
</dbReference>
<reference evidence="3 4" key="1">
    <citation type="submission" date="2020-03" db="EMBL/GenBank/DDBJ databases">
        <title>Two novel Motilibacter sp.</title>
        <authorList>
            <person name="Liu S."/>
        </authorList>
    </citation>
    <scope>NUCLEOTIDE SEQUENCE [LARGE SCALE GENOMIC DNA]</scope>
    <source>
        <strain evidence="3 4">E257</strain>
    </source>
</reference>
<feature type="region of interest" description="Disordered" evidence="1">
    <location>
        <begin position="87"/>
        <end position="117"/>
    </location>
</feature>
<dbReference type="SUPFAM" id="SSF64376">
    <property type="entry name" value="YlxR-like"/>
    <property type="match status" value="1"/>
</dbReference>
<feature type="compositionally biased region" description="Basic and acidic residues" evidence="1">
    <location>
        <begin position="101"/>
        <end position="111"/>
    </location>
</feature>
<organism evidence="3 4">
    <name type="scientific">Motilibacter deserti</name>
    <dbReference type="NCBI Taxonomy" id="2714956"/>
    <lineage>
        <taxon>Bacteria</taxon>
        <taxon>Bacillati</taxon>
        <taxon>Actinomycetota</taxon>
        <taxon>Actinomycetes</taxon>
        <taxon>Motilibacterales</taxon>
        <taxon>Motilibacteraceae</taxon>
        <taxon>Motilibacter</taxon>
    </lineage>
</organism>
<dbReference type="InterPro" id="IPR007393">
    <property type="entry name" value="YlxR_dom"/>
</dbReference>
<evidence type="ECO:0000313" key="4">
    <source>
        <dbReference type="Proteomes" id="UP000800981"/>
    </source>
</evidence>
<dbReference type="InterPro" id="IPR037465">
    <property type="entry name" value="YlxR"/>
</dbReference>
<keyword evidence="4" id="KW-1185">Reference proteome</keyword>
<protein>
    <submittedName>
        <fullName evidence="3">YlxR family protein</fullName>
    </submittedName>
</protein>
<dbReference type="EMBL" id="JAANNP010000002">
    <property type="protein sequence ID" value="NHC13575.1"/>
    <property type="molecule type" value="Genomic_DNA"/>
</dbReference>
<evidence type="ECO:0000259" key="2">
    <source>
        <dbReference type="Pfam" id="PF04296"/>
    </source>
</evidence>
<feature type="domain" description="YlxR" evidence="2">
    <location>
        <begin position="9"/>
        <end position="78"/>
    </location>
</feature>
<evidence type="ECO:0000313" key="3">
    <source>
        <dbReference type="EMBL" id="NHC13575.1"/>
    </source>
</evidence>
<proteinExistence type="predicted"/>
<dbReference type="PANTHER" id="PTHR34215:SF1">
    <property type="entry name" value="YLXR DOMAIN-CONTAINING PROTEIN"/>
    <property type="match status" value="1"/>
</dbReference>
<dbReference type="Gene3D" id="3.30.1230.10">
    <property type="entry name" value="YlxR-like"/>
    <property type="match status" value="1"/>
</dbReference>
<sequence>MAGRTTPQRTCLGCRRRAPKSELIRVVEAGGACVPDVRGRLPGRGAYVHPDQECLDAAERRRAFPRALRSQGPLDCSEVRAAVDALGRQAREASSAVRSSTQEEPRQEAGREAMSAR</sequence>
<comment type="caution">
    <text evidence="3">The sequence shown here is derived from an EMBL/GenBank/DDBJ whole genome shotgun (WGS) entry which is preliminary data.</text>
</comment>
<dbReference type="Proteomes" id="UP000800981">
    <property type="component" value="Unassembled WGS sequence"/>
</dbReference>
<evidence type="ECO:0000256" key="1">
    <source>
        <dbReference type="SAM" id="MobiDB-lite"/>
    </source>
</evidence>
<name>A0ABX0GV19_9ACTN</name>
<dbReference type="PANTHER" id="PTHR34215">
    <property type="entry name" value="BLL0784 PROTEIN"/>
    <property type="match status" value="1"/>
</dbReference>